<feature type="domain" description="RING-type" evidence="7">
    <location>
        <begin position="220"/>
        <end position="267"/>
    </location>
</feature>
<dbReference type="GO" id="GO:0008270">
    <property type="term" value="F:zinc ion binding"/>
    <property type="evidence" value="ECO:0007669"/>
    <property type="project" value="UniProtKB-KW"/>
</dbReference>
<evidence type="ECO:0000256" key="6">
    <source>
        <dbReference type="SAM" id="Phobius"/>
    </source>
</evidence>
<dbReference type="PROSITE" id="PS00518">
    <property type="entry name" value="ZF_RING_1"/>
    <property type="match status" value="1"/>
</dbReference>
<dbReference type="AlphaFoldDB" id="A0A1Y1ZFF7"/>
<evidence type="ECO:0000313" key="8">
    <source>
        <dbReference type="EMBL" id="ORY09002.1"/>
    </source>
</evidence>
<gene>
    <name evidence="8" type="ORF">BCR34DRAFT_616084</name>
</gene>
<keyword evidence="1" id="KW-0479">Metal-binding</keyword>
<dbReference type="SMART" id="SM00184">
    <property type="entry name" value="RING"/>
    <property type="match status" value="1"/>
</dbReference>
<accession>A0A1Y1ZFF7</accession>
<dbReference type="InterPro" id="IPR017907">
    <property type="entry name" value="Znf_RING_CS"/>
</dbReference>
<protein>
    <recommendedName>
        <fullName evidence="7">RING-type domain-containing protein</fullName>
    </recommendedName>
</protein>
<evidence type="ECO:0000259" key="7">
    <source>
        <dbReference type="PROSITE" id="PS50089"/>
    </source>
</evidence>
<keyword evidence="3" id="KW-0862">Zinc</keyword>
<name>A0A1Y1ZFF7_9PLEO</name>
<sequence length="319" mass="35681">MDSQLGQRAKTGTVEEWAVQTAADARWTTGYNCYYSGQCPWFSTTTPLSSIAPSASPATSSSPNIDRKLNTTIALATSIPIILTFIIIAVIWLALRRHRCLQKEKDSRRDLQEQQRRDDEKRQADLINQEFLQVLLDILENNRSQRASPGATAEARRQSRRASRSGVGGARAFNERMTGIETNLSSLQALVRRLPGASSRTPEPVNVDPFENELAEALTCPICMEILTNPVSVITSNTHRNQGCLHTFCARCAQQFMAVDSRCPIDRYRITGVNDHRMLAEIVTMFLHRYPTWTPSNGTRAEAGVYPSPPRKQFEGLPM</sequence>
<dbReference type="STRING" id="1231657.A0A1Y1ZFF7"/>
<proteinExistence type="predicted"/>
<organism evidence="8 9">
    <name type="scientific">Clohesyomyces aquaticus</name>
    <dbReference type="NCBI Taxonomy" id="1231657"/>
    <lineage>
        <taxon>Eukaryota</taxon>
        <taxon>Fungi</taxon>
        <taxon>Dikarya</taxon>
        <taxon>Ascomycota</taxon>
        <taxon>Pezizomycotina</taxon>
        <taxon>Dothideomycetes</taxon>
        <taxon>Pleosporomycetidae</taxon>
        <taxon>Pleosporales</taxon>
        <taxon>Lindgomycetaceae</taxon>
        <taxon>Clohesyomyces</taxon>
    </lineage>
</organism>
<evidence type="ECO:0000256" key="4">
    <source>
        <dbReference type="PROSITE-ProRule" id="PRU00175"/>
    </source>
</evidence>
<dbReference type="InterPro" id="IPR001841">
    <property type="entry name" value="Znf_RING"/>
</dbReference>
<keyword evidence="6" id="KW-1133">Transmembrane helix</keyword>
<dbReference type="Gene3D" id="3.30.40.10">
    <property type="entry name" value="Zinc/RING finger domain, C3HC4 (zinc finger)"/>
    <property type="match status" value="1"/>
</dbReference>
<evidence type="ECO:0000313" key="9">
    <source>
        <dbReference type="Proteomes" id="UP000193144"/>
    </source>
</evidence>
<dbReference type="SUPFAM" id="SSF57850">
    <property type="entry name" value="RING/U-box"/>
    <property type="match status" value="1"/>
</dbReference>
<dbReference type="Proteomes" id="UP000193144">
    <property type="component" value="Unassembled WGS sequence"/>
</dbReference>
<comment type="caution">
    <text evidence="8">The sequence shown here is derived from an EMBL/GenBank/DDBJ whole genome shotgun (WGS) entry which is preliminary data.</text>
</comment>
<dbReference type="InterPro" id="IPR013083">
    <property type="entry name" value="Znf_RING/FYVE/PHD"/>
</dbReference>
<evidence type="ECO:0000256" key="5">
    <source>
        <dbReference type="SAM" id="MobiDB-lite"/>
    </source>
</evidence>
<dbReference type="Pfam" id="PF13923">
    <property type="entry name" value="zf-C3HC4_2"/>
    <property type="match status" value="1"/>
</dbReference>
<dbReference type="OrthoDB" id="1305878at2759"/>
<evidence type="ECO:0000256" key="2">
    <source>
        <dbReference type="ARBA" id="ARBA00022771"/>
    </source>
</evidence>
<keyword evidence="2 4" id="KW-0863">Zinc-finger</keyword>
<keyword evidence="9" id="KW-1185">Reference proteome</keyword>
<evidence type="ECO:0000256" key="3">
    <source>
        <dbReference type="ARBA" id="ARBA00022833"/>
    </source>
</evidence>
<evidence type="ECO:0000256" key="1">
    <source>
        <dbReference type="ARBA" id="ARBA00022723"/>
    </source>
</evidence>
<dbReference type="EMBL" id="MCFA01000092">
    <property type="protein sequence ID" value="ORY09002.1"/>
    <property type="molecule type" value="Genomic_DNA"/>
</dbReference>
<reference evidence="8 9" key="1">
    <citation type="submission" date="2016-07" db="EMBL/GenBank/DDBJ databases">
        <title>Pervasive Adenine N6-methylation of Active Genes in Fungi.</title>
        <authorList>
            <consortium name="DOE Joint Genome Institute"/>
            <person name="Mondo S.J."/>
            <person name="Dannebaum R.O."/>
            <person name="Kuo R.C."/>
            <person name="Labutti K."/>
            <person name="Haridas S."/>
            <person name="Kuo A."/>
            <person name="Salamov A."/>
            <person name="Ahrendt S.R."/>
            <person name="Lipzen A."/>
            <person name="Sullivan W."/>
            <person name="Andreopoulos W.B."/>
            <person name="Clum A."/>
            <person name="Lindquist E."/>
            <person name="Daum C."/>
            <person name="Ramamoorthy G.K."/>
            <person name="Gryganskyi A."/>
            <person name="Culley D."/>
            <person name="Magnuson J.K."/>
            <person name="James T.Y."/>
            <person name="O'Malley M.A."/>
            <person name="Stajich J.E."/>
            <person name="Spatafora J.W."/>
            <person name="Visel A."/>
            <person name="Grigoriev I.V."/>
        </authorList>
    </citation>
    <scope>NUCLEOTIDE SEQUENCE [LARGE SCALE GENOMIC DNA]</scope>
    <source>
        <strain evidence="8 9">CBS 115471</strain>
    </source>
</reference>
<feature type="transmembrane region" description="Helical" evidence="6">
    <location>
        <begin position="73"/>
        <end position="95"/>
    </location>
</feature>
<feature type="region of interest" description="Disordered" evidence="5">
    <location>
        <begin position="145"/>
        <end position="168"/>
    </location>
</feature>
<keyword evidence="6" id="KW-0472">Membrane</keyword>
<dbReference type="PROSITE" id="PS50089">
    <property type="entry name" value="ZF_RING_2"/>
    <property type="match status" value="1"/>
</dbReference>
<keyword evidence="6" id="KW-0812">Transmembrane</keyword>